<evidence type="ECO:0000313" key="11">
    <source>
        <dbReference type="EMBL" id="PIK54321.1"/>
    </source>
</evidence>
<organism evidence="11 12">
    <name type="scientific">Stichopus japonicus</name>
    <name type="common">Sea cucumber</name>
    <dbReference type="NCBI Taxonomy" id="307972"/>
    <lineage>
        <taxon>Eukaryota</taxon>
        <taxon>Metazoa</taxon>
        <taxon>Echinodermata</taxon>
        <taxon>Eleutherozoa</taxon>
        <taxon>Echinozoa</taxon>
        <taxon>Holothuroidea</taxon>
        <taxon>Aspidochirotacea</taxon>
        <taxon>Aspidochirotida</taxon>
        <taxon>Stichopodidae</taxon>
        <taxon>Apostichopus</taxon>
    </lineage>
</organism>
<evidence type="ECO:0000256" key="2">
    <source>
        <dbReference type="ARBA" id="ARBA00008585"/>
    </source>
</evidence>
<protein>
    <recommendedName>
        <fullName evidence="3">MAU2 chromatid cohesion factor homolog</fullName>
    </recommendedName>
    <alternativeName>
        <fullName evidence="9">Cohesin loading complex subunit SCC4 homolog</fullName>
    </alternativeName>
</protein>
<keyword evidence="6" id="KW-0159">Chromosome partition</keyword>
<evidence type="ECO:0000256" key="4">
    <source>
        <dbReference type="ARBA" id="ARBA00022618"/>
    </source>
</evidence>
<feature type="region of interest" description="Disordered" evidence="10">
    <location>
        <begin position="547"/>
        <end position="581"/>
    </location>
</feature>
<dbReference type="PANTHER" id="PTHR21394">
    <property type="entry name" value="MAU2 CHROMATID COHESION FACTOR HOMOLOG"/>
    <property type="match status" value="1"/>
</dbReference>
<proteinExistence type="inferred from homology"/>
<evidence type="ECO:0000256" key="8">
    <source>
        <dbReference type="ARBA" id="ARBA00023306"/>
    </source>
</evidence>
<name>A0A2G8L235_STIJA</name>
<keyword evidence="5" id="KW-0498">Mitosis</keyword>
<dbReference type="OrthoDB" id="5565328at2759"/>
<evidence type="ECO:0000256" key="6">
    <source>
        <dbReference type="ARBA" id="ARBA00022829"/>
    </source>
</evidence>
<dbReference type="InterPro" id="IPR011990">
    <property type="entry name" value="TPR-like_helical_dom_sf"/>
</dbReference>
<dbReference type="AlphaFoldDB" id="A0A2G8L235"/>
<evidence type="ECO:0000256" key="3">
    <source>
        <dbReference type="ARBA" id="ARBA00017198"/>
    </source>
</evidence>
<evidence type="ECO:0000256" key="1">
    <source>
        <dbReference type="ARBA" id="ARBA00004642"/>
    </source>
</evidence>
<dbReference type="GO" id="GO:0007064">
    <property type="term" value="P:mitotic sister chromatid cohesion"/>
    <property type="evidence" value="ECO:0007669"/>
    <property type="project" value="InterPro"/>
</dbReference>
<keyword evidence="8" id="KW-0131">Cell cycle</keyword>
<dbReference type="Pfam" id="PF10345">
    <property type="entry name" value="Cohesin_load"/>
    <property type="match status" value="1"/>
</dbReference>
<evidence type="ECO:0000256" key="7">
    <source>
        <dbReference type="ARBA" id="ARBA00023242"/>
    </source>
</evidence>
<evidence type="ECO:0000256" key="10">
    <source>
        <dbReference type="SAM" id="MobiDB-lite"/>
    </source>
</evidence>
<feature type="compositionally biased region" description="Low complexity" evidence="10">
    <location>
        <begin position="554"/>
        <end position="566"/>
    </location>
</feature>
<dbReference type="GO" id="GO:0007059">
    <property type="term" value="P:chromosome segregation"/>
    <property type="evidence" value="ECO:0007669"/>
    <property type="project" value="UniProtKB-KW"/>
</dbReference>
<reference evidence="11 12" key="1">
    <citation type="journal article" date="2017" name="PLoS Biol.">
        <title>The sea cucumber genome provides insights into morphological evolution and visceral regeneration.</title>
        <authorList>
            <person name="Zhang X."/>
            <person name="Sun L."/>
            <person name="Yuan J."/>
            <person name="Sun Y."/>
            <person name="Gao Y."/>
            <person name="Zhang L."/>
            <person name="Li S."/>
            <person name="Dai H."/>
            <person name="Hamel J.F."/>
            <person name="Liu C."/>
            <person name="Yu Y."/>
            <person name="Liu S."/>
            <person name="Lin W."/>
            <person name="Guo K."/>
            <person name="Jin S."/>
            <person name="Xu P."/>
            <person name="Storey K.B."/>
            <person name="Huan P."/>
            <person name="Zhang T."/>
            <person name="Zhou Y."/>
            <person name="Zhang J."/>
            <person name="Lin C."/>
            <person name="Li X."/>
            <person name="Xing L."/>
            <person name="Huo D."/>
            <person name="Sun M."/>
            <person name="Wang L."/>
            <person name="Mercier A."/>
            <person name="Li F."/>
            <person name="Yang H."/>
            <person name="Xiang J."/>
        </authorList>
    </citation>
    <scope>NUCLEOTIDE SEQUENCE [LARGE SCALE GENOMIC DNA]</scope>
    <source>
        <strain evidence="11">Shaxun</strain>
        <tissue evidence="11">Muscle</tissue>
    </source>
</reference>
<accession>A0A2G8L235</accession>
<dbReference type="InterPro" id="IPR019440">
    <property type="entry name" value="MAU2"/>
</dbReference>
<dbReference type="Gene3D" id="1.25.40.10">
    <property type="entry name" value="Tetratricopeptide repeat domain"/>
    <property type="match status" value="1"/>
</dbReference>
<feature type="compositionally biased region" description="Polar residues" evidence="10">
    <location>
        <begin position="567"/>
        <end position="581"/>
    </location>
</feature>
<dbReference type="Proteomes" id="UP000230750">
    <property type="component" value="Unassembled WGS sequence"/>
</dbReference>
<comment type="subcellular location">
    <subcellularLocation>
        <location evidence="1">Nucleus</location>
        <location evidence="1">Nucleoplasm</location>
    </subcellularLocation>
</comment>
<gene>
    <name evidence="11" type="ORF">BSL78_08796</name>
</gene>
<keyword evidence="4" id="KW-0132">Cell division</keyword>
<dbReference type="SUPFAM" id="SSF48452">
    <property type="entry name" value="TPR-like"/>
    <property type="match status" value="2"/>
</dbReference>
<comment type="similarity">
    <text evidence="2">Belongs to the SCC4/mau-2 family.</text>
</comment>
<evidence type="ECO:0000256" key="9">
    <source>
        <dbReference type="ARBA" id="ARBA00030523"/>
    </source>
</evidence>
<dbReference type="EMBL" id="MRZV01000254">
    <property type="protein sequence ID" value="PIK54321.1"/>
    <property type="molecule type" value="Genomic_DNA"/>
</dbReference>
<evidence type="ECO:0000313" key="12">
    <source>
        <dbReference type="Proteomes" id="UP000230750"/>
    </source>
</evidence>
<keyword evidence="7" id="KW-0539">Nucleus</keyword>
<keyword evidence="12" id="KW-1185">Reference proteome</keyword>
<evidence type="ECO:0000256" key="5">
    <source>
        <dbReference type="ARBA" id="ARBA00022776"/>
    </source>
</evidence>
<dbReference type="GO" id="GO:0051301">
    <property type="term" value="P:cell division"/>
    <property type="evidence" value="ECO:0007669"/>
    <property type="project" value="UniProtKB-KW"/>
</dbReference>
<dbReference type="STRING" id="307972.A0A2G8L235"/>
<sequence length="581" mass="65769">MCTPNSQDVGNTSCSLRNHFQHLLAFVQQMIYILSTNLLDWNCQIPAFDEVKFEAASMLVRVHEQKGQLQQAKELLLTAISKSKQSAYWHCRMLFQLAQIHAQERDFVAACERLGEGAGYAAQAGAHYTRALFMLSKGMLLLVDKKWTEAHPVLSECSQLVEAYNESCSNKESLKVFLLGFTSLPLPHGWSVQCNVVSVKSVKSVLKQLQQSIQTLTMLQPEEESVCSNAADRFQWIPKEHMCVLVYLVTVMHSMQAGYMDKAQKYTDKALAQIEKLKILDGHPILYTFQLMLLEHIIMCRLVVGEKSMAVQEIAQACQVCSQNPRLFKLHRAQLHTLLGLYSMSMNCMESAETQFNTALVYTQQEELYQFIALNLAIVYLRSGNRSQELLTLLEKINPETTTITSHSLKAAGFFVLGLRTFFQAKYNEAKRYLRETLKMSNDEDLNRLTACSLVLLGHIFLSLGNSGESMNMVMPAMQLAKKIPDMHVQLWGSALLRDLYHMAGDPTKENEGYHLHSTFSQQLLKDHFQSSQLPQHNLIQWTEGSIPPQHLRSNSANNSNGASSSYMSHPQTDLSRQPFS</sequence>
<comment type="caution">
    <text evidence="11">The sequence shown here is derived from an EMBL/GenBank/DDBJ whole genome shotgun (WGS) entry which is preliminary data.</text>
</comment>
<dbReference type="GO" id="GO:0005654">
    <property type="term" value="C:nucleoplasm"/>
    <property type="evidence" value="ECO:0007669"/>
    <property type="project" value="UniProtKB-SubCell"/>
</dbReference>